<dbReference type="Proteomes" id="UP000234882">
    <property type="component" value="Chromosome"/>
</dbReference>
<proteinExistence type="predicted"/>
<keyword evidence="3" id="KW-1185">Reference proteome</keyword>
<keyword evidence="1" id="KW-0812">Transmembrane</keyword>
<evidence type="ECO:0000256" key="1">
    <source>
        <dbReference type="SAM" id="Phobius"/>
    </source>
</evidence>
<feature type="transmembrane region" description="Helical" evidence="1">
    <location>
        <begin position="42"/>
        <end position="62"/>
    </location>
</feature>
<gene>
    <name evidence="2" type="ORF">CYR75_03880</name>
</gene>
<reference evidence="3" key="1">
    <citation type="submission" date="2017-12" db="EMBL/GenBank/DDBJ databases">
        <title>Genomic analysis of Paracoccus sp. CBA4604.</title>
        <authorList>
            <person name="Roh S.W."/>
            <person name="Kim J.Y."/>
            <person name="Kim J.S."/>
        </authorList>
    </citation>
    <scope>NUCLEOTIDE SEQUENCE [LARGE SCALE GENOMIC DNA]</scope>
    <source>
        <strain evidence="3">CBA4604</strain>
    </source>
</reference>
<dbReference type="EMBL" id="CP025583">
    <property type="protein sequence ID" value="AUM73538.1"/>
    <property type="molecule type" value="Genomic_DNA"/>
</dbReference>
<accession>A0A2K9MD27</accession>
<dbReference type="AlphaFoldDB" id="A0A2K9MD27"/>
<keyword evidence="1" id="KW-0472">Membrane</keyword>
<keyword evidence="1" id="KW-1133">Transmembrane helix</keyword>
<protein>
    <submittedName>
        <fullName evidence="2">Uncharacterized protein</fullName>
    </submittedName>
</protein>
<sequence length="75" mass="8658">MASVVWQVWPHITQGAEVNNLTWLIRASRWVRNPPGPRRIKLVFGIIAAGLAMLALEKLGWWPDWATLERGRGRW</sequence>
<organism evidence="2 3">
    <name type="scientific">Paracoccus jeotgali</name>
    <dbReference type="NCBI Taxonomy" id="2065379"/>
    <lineage>
        <taxon>Bacteria</taxon>
        <taxon>Pseudomonadati</taxon>
        <taxon>Pseudomonadota</taxon>
        <taxon>Alphaproteobacteria</taxon>
        <taxon>Rhodobacterales</taxon>
        <taxon>Paracoccaceae</taxon>
        <taxon>Paracoccus</taxon>
    </lineage>
</organism>
<evidence type="ECO:0000313" key="3">
    <source>
        <dbReference type="Proteomes" id="UP000234882"/>
    </source>
</evidence>
<evidence type="ECO:0000313" key="2">
    <source>
        <dbReference type="EMBL" id="AUM73538.1"/>
    </source>
</evidence>
<name>A0A2K9MD27_9RHOB</name>
<dbReference type="KEGG" id="paru:CYR75_03880"/>